<proteinExistence type="predicted"/>
<evidence type="ECO:0000256" key="1">
    <source>
        <dbReference type="SAM" id="MobiDB-lite"/>
    </source>
</evidence>
<keyword evidence="4" id="KW-1185">Reference proteome</keyword>
<dbReference type="AlphaFoldDB" id="E5A0E7"/>
<evidence type="ECO:0000313" key="4">
    <source>
        <dbReference type="Proteomes" id="UP000002668"/>
    </source>
</evidence>
<feature type="compositionally biased region" description="Low complexity" evidence="1">
    <location>
        <begin position="95"/>
        <end position="110"/>
    </location>
</feature>
<dbReference type="OMA" id="DHWHCTG"/>
<name>E5A0E7_LEPMJ</name>
<accession>E5A0E7</accession>
<keyword evidence="2" id="KW-0732">Signal</keyword>
<dbReference type="eggNOG" id="ENOG502SKTI">
    <property type="taxonomic scope" value="Eukaryota"/>
</dbReference>
<feature type="chain" id="PRO_5003194936" evidence="2">
    <location>
        <begin position="18"/>
        <end position="219"/>
    </location>
</feature>
<feature type="signal peptide" evidence="2">
    <location>
        <begin position="1"/>
        <end position="17"/>
    </location>
</feature>
<protein>
    <submittedName>
        <fullName evidence="3">Predicted protein</fullName>
    </submittedName>
</protein>
<evidence type="ECO:0000256" key="2">
    <source>
        <dbReference type="SAM" id="SignalP"/>
    </source>
</evidence>
<dbReference type="Proteomes" id="UP000002668">
    <property type="component" value="Genome"/>
</dbReference>
<feature type="compositionally biased region" description="Low complexity" evidence="1">
    <location>
        <begin position="151"/>
        <end position="163"/>
    </location>
</feature>
<dbReference type="InParanoid" id="E5A0E7"/>
<evidence type="ECO:0000313" key="3">
    <source>
        <dbReference type="EMBL" id="CBX97007.1"/>
    </source>
</evidence>
<organism evidence="4">
    <name type="scientific">Leptosphaeria maculans (strain JN3 / isolate v23.1.3 / race Av1-4-5-6-7-8)</name>
    <name type="common">Blackleg fungus</name>
    <name type="synonym">Phoma lingam</name>
    <dbReference type="NCBI Taxonomy" id="985895"/>
    <lineage>
        <taxon>Eukaryota</taxon>
        <taxon>Fungi</taxon>
        <taxon>Dikarya</taxon>
        <taxon>Ascomycota</taxon>
        <taxon>Pezizomycotina</taxon>
        <taxon>Dothideomycetes</taxon>
        <taxon>Pleosporomycetidae</taxon>
        <taxon>Pleosporales</taxon>
        <taxon>Pleosporineae</taxon>
        <taxon>Leptosphaeriaceae</taxon>
        <taxon>Plenodomus</taxon>
        <taxon>Plenodomus lingam/Leptosphaeria maculans species complex</taxon>
    </lineage>
</organism>
<dbReference type="VEuPathDB" id="FungiDB:LEMA_P101380.1"/>
<reference evidence="4" key="1">
    <citation type="journal article" date="2011" name="Nat. Commun.">
        <title>Effector diversification within compartments of the Leptosphaeria maculans genome affected by Repeat-Induced Point mutations.</title>
        <authorList>
            <person name="Rouxel T."/>
            <person name="Grandaubert J."/>
            <person name="Hane J.K."/>
            <person name="Hoede C."/>
            <person name="van de Wouw A.P."/>
            <person name="Couloux A."/>
            <person name="Dominguez V."/>
            <person name="Anthouard V."/>
            <person name="Bally P."/>
            <person name="Bourras S."/>
            <person name="Cozijnsen A.J."/>
            <person name="Ciuffetti L.M."/>
            <person name="Degrave A."/>
            <person name="Dilmaghani A."/>
            <person name="Duret L."/>
            <person name="Fudal I."/>
            <person name="Goodwin S.B."/>
            <person name="Gout L."/>
            <person name="Glaser N."/>
            <person name="Linglin J."/>
            <person name="Kema G.H.J."/>
            <person name="Lapalu N."/>
            <person name="Lawrence C.B."/>
            <person name="May K."/>
            <person name="Meyer M."/>
            <person name="Ollivier B."/>
            <person name="Poulain J."/>
            <person name="Schoch C.L."/>
            <person name="Simon A."/>
            <person name="Spatafora J.W."/>
            <person name="Stachowiak A."/>
            <person name="Turgeon B.G."/>
            <person name="Tyler B.M."/>
            <person name="Vincent D."/>
            <person name="Weissenbach J."/>
            <person name="Amselem J."/>
            <person name="Quesneville H."/>
            <person name="Oliver R.P."/>
            <person name="Wincker P."/>
            <person name="Balesdent M.-H."/>
            <person name="Howlett B.J."/>
        </authorList>
    </citation>
    <scope>NUCLEOTIDE SEQUENCE [LARGE SCALE GENOMIC DNA]</scope>
    <source>
        <strain evidence="4">JN3 / isolate v23.1.3 / race Av1-4-5-6-7-8</strain>
    </source>
</reference>
<gene>
    <name evidence="3" type="ORF">LEMA_P101380.1</name>
</gene>
<feature type="compositionally biased region" description="Basic and acidic residues" evidence="1">
    <location>
        <begin position="55"/>
        <end position="69"/>
    </location>
</feature>
<dbReference type="EMBL" id="FP929130">
    <property type="protein sequence ID" value="CBX97007.1"/>
    <property type="molecule type" value="Genomic_DNA"/>
</dbReference>
<sequence>MKLRLSLLVAAATLAVAQDNVAATASCEPHGDHWHCPSGVPEPTAPPAASPSPHADGDDHDHDHDHSHDGVSATASGVCEPHDDHWHCPPGVPEPTVAPGTAALTVTAAPTPTPSHSDHDGDDHHHDDDVTATTCEPHGDHWHCPSGVAEPTTAPAASGASGSAVSSVSASLNASASAAASTSPLPPAQQTANAAAAAGLGGAAKGVVAVLVGALAWAL</sequence>
<dbReference type="HOGENOM" id="CLU_101050_1_1_1"/>
<feature type="compositionally biased region" description="Basic and acidic residues" evidence="1">
    <location>
        <begin position="116"/>
        <end position="129"/>
    </location>
</feature>
<feature type="region of interest" description="Disordered" evidence="1">
    <location>
        <begin position="29"/>
        <end position="163"/>
    </location>
</feature>